<evidence type="ECO:0000313" key="1">
    <source>
        <dbReference type="EMBL" id="MCS5737451.1"/>
    </source>
</evidence>
<evidence type="ECO:0000313" key="2">
    <source>
        <dbReference type="Proteomes" id="UP001165586"/>
    </source>
</evidence>
<dbReference type="Proteomes" id="UP001165586">
    <property type="component" value="Unassembled WGS sequence"/>
</dbReference>
<protein>
    <submittedName>
        <fullName evidence="1">Uncharacterized protein</fullName>
    </submittedName>
</protein>
<feature type="non-terminal residue" evidence="1">
    <location>
        <position position="139"/>
    </location>
</feature>
<organism evidence="1 2">
    <name type="scientific">Herbiconiux daphne</name>
    <dbReference type="NCBI Taxonomy" id="2970914"/>
    <lineage>
        <taxon>Bacteria</taxon>
        <taxon>Bacillati</taxon>
        <taxon>Actinomycetota</taxon>
        <taxon>Actinomycetes</taxon>
        <taxon>Micrococcales</taxon>
        <taxon>Microbacteriaceae</taxon>
        <taxon>Herbiconiux</taxon>
    </lineage>
</organism>
<dbReference type="EMBL" id="JANLCJ010000720">
    <property type="protein sequence ID" value="MCS5737451.1"/>
    <property type="molecule type" value="Genomic_DNA"/>
</dbReference>
<comment type="caution">
    <text evidence="1">The sequence shown here is derived from an EMBL/GenBank/DDBJ whole genome shotgun (WGS) entry which is preliminary data.</text>
</comment>
<proteinExistence type="predicted"/>
<accession>A0ABT2HBX7</accession>
<gene>
    <name evidence="1" type="ORF">N1032_27350</name>
</gene>
<dbReference type="RefSeq" id="WP_259543851.1">
    <property type="nucleotide sequence ID" value="NZ_JANLCJ010000720.1"/>
</dbReference>
<keyword evidence="2" id="KW-1185">Reference proteome</keyword>
<reference evidence="1" key="1">
    <citation type="submission" date="2022-08" db="EMBL/GenBank/DDBJ databases">
        <authorList>
            <person name="Deng Y."/>
            <person name="Han X.-F."/>
            <person name="Zhang Y.-Q."/>
        </authorList>
    </citation>
    <scope>NUCLEOTIDE SEQUENCE</scope>
    <source>
        <strain evidence="1">CPCC 203386</strain>
    </source>
</reference>
<sequence>MSTAIPSTRSSKKSFTVYDAIPDGDYPARIVRFIGLGVQEQPEFKGEKKSPAFKATFAFELIDVDATGTEYENDQDKVGKAIDPRPSCQFLDAYLFPGAGRGKIFDLVQVLDPSVKEVPGNLEWFMDRLGEIVSVRVGS</sequence>
<name>A0ABT2HBX7_9MICO</name>